<comment type="subcellular location">
    <subcellularLocation>
        <location evidence="1">Membrane</location>
        <topology evidence="1">Multi-pass membrane protein</topology>
    </subcellularLocation>
</comment>
<feature type="transmembrane region" description="Helical" evidence="6">
    <location>
        <begin position="140"/>
        <end position="160"/>
    </location>
</feature>
<dbReference type="EMBL" id="JAACJP010000015">
    <property type="protein sequence ID" value="KAF5379788.1"/>
    <property type="molecule type" value="Genomic_DNA"/>
</dbReference>
<evidence type="ECO:0000313" key="7">
    <source>
        <dbReference type="EMBL" id="KAF5379788.1"/>
    </source>
</evidence>
<evidence type="ECO:0000256" key="3">
    <source>
        <dbReference type="ARBA" id="ARBA00022692"/>
    </source>
</evidence>
<accession>A0A8H5HAL8</accession>
<keyword evidence="4 6" id="KW-1133">Transmembrane helix</keyword>
<evidence type="ECO:0000256" key="4">
    <source>
        <dbReference type="ARBA" id="ARBA00022989"/>
    </source>
</evidence>
<name>A0A8H5HAL8_9AGAR</name>
<evidence type="ECO:0000313" key="8">
    <source>
        <dbReference type="Proteomes" id="UP000565441"/>
    </source>
</evidence>
<reference evidence="7 8" key="1">
    <citation type="journal article" date="2020" name="ISME J.">
        <title>Uncovering the hidden diversity of litter-decomposition mechanisms in mushroom-forming fungi.</title>
        <authorList>
            <person name="Floudas D."/>
            <person name="Bentzer J."/>
            <person name="Ahren D."/>
            <person name="Johansson T."/>
            <person name="Persson P."/>
            <person name="Tunlid A."/>
        </authorList>
    </citation>
    <scope>NUCLEOTIDE SEQUENCE [LARGE SCALE GENOMIC DNA]</scope>
    <source>
        <strain evidence="7 8">CBS 661.87</strain>
    </source>
</reference>
<evidence type="ECO:0000256" key="5">
    <source>
        <dbReference type="ARBA" id="ARBA00023136"/>
    </source>
</evidence>
<feature type="transmembrane region" description="Helical" evidence="6">
    <location>
        <begin position="180"/>
        <end position="201"/>
    </location>
</feature>
<dbReference type="Gene3D" id="1.20.1250.20">
    <property type="entry name" value="MFS general substrate transporter like domains"/>
    <property type="match status" value="1"/>
</dbReference>
<dbReference type="AlphaFoldDB" id="A0A8H5HAL8"/>
<feature type="transmembrane region" description="Helical" evidence="6">
    <location>
        <begin position="316"/>
        <end position="336"/>
    </location>
</feature>
<dbReference type="SUPFAM" id="SSF103473">
    <property type="entry name" value="MFS general substrate transporter"/>
    <property type="match status" value="1"/>
</dbReference>
<keyword evidence="8" id="KW-1185">Reference proteome</keyword>
<evidence type="ECO:0000256" key="2">
    <source>
        <dbReference type="ARBA" id="ARBA00022448"/>
    </source>
</evidence>
<comment type="caution">
    <text evidence="7">The sequence shown here is derived from an EMBL/GenBank/DDBJ whole genome shotgun (WGS) entry which is preliminary data.</text>
</comment>
<evidence type="ECO:0000256" key="1">
    <source>
        <dbReference type="ARBA" id="ARBA00004141"/>
    </source>
</evidence>
<feature type="transmembrane region" description="Helical" evidence="6">
    <location>
        <begin position="276"/>
        <end position="296"/>
    </location>
</feature>
<feature type="transmembrane region" description="Helical" evidence="6">
    <location>
        <begin position="20"/>
        <end position="40"/>
    </location>
</feature>
<dbReference type="PANTHER" id="PTHR23504">
    <property type="entry name" value="MAJOR FACILITATOR SUPERFAMILY DOMAIN-CONTAINING PROTEIN 10"/>
    <property type="match status" value="1"/>
</dbReference>
<dbReference type="GO" id="GO:0016020">
    <property type="term" value="C:membrane"/>
    <property type="evidence" value="ECO:0007669"/>
    <property type="project" value="UniProtKB-SubCell"/>
</dbReference>
<keyword evidence="2" id="KW-0813">Transport</keyword>
<sequence length="340" mass="36978">MMSELTDAKNLPRLWAFMPLSWSIGVTVSIVILLGARLSLKLLLQLGPMIGGYLSRPAERFPSLFGQNEFFKLYPYFLPCAFPAAFSAISWIITFYFLKETVKSPVPIFQLLKRRKNGPIEACSLNEQPIALRSILVPRVIIAVGNYAFVALIEIAFRAIQPLFFATPMEFGGLGLPPSSIGIILSVSGALAGVVQVFFFARIYNFLGSKRTFVAGMVSSAPLFLTFPITSFLGRTRGFTTLLWVMIGVQAILPLGFGVSFGAIFMYITAAPPSRAALGATHGLSQMAISIVRAIGPAASNGLFSLSIEHDYLGGYLVYYILFAVACIGMALSSFLPRKV</sequence>
<evidence type="ECO:0008006" key="9">
    <source>
        <dbReference type="Google" id="ProtNLM"/>
    </source>
</evidence>
<proteinExistence type="predicted"/>
<feature type="transmembrane region" description="Helical" evidence="6">
    <location>
        <begin position="76"/>
        <end position="98"/>
    </location>
</feature>
<evidence type="ECO:0000256" key="6">
    <source>
        <dbReference type="SAM" id="Phobius"/>
    </source>
</evidence>
<dbReference type="Proteomes" id="UP000565441">
    <property type="component" value="Unassembled WGS sequence"/>
</dbReference>
<feature type="transmembrane region" description="Helical" evidence="6">
    <location>
        <begin position="242"/>
        <end position="269"/>
    </location>
</feature>
<feature type="transmembrane region" description="Helical" evidence="6">
    <location>
        <begin position="213"/>
        <end position="230"/>
    </location>
</feature>
<protein>
    <recommendedName>
        <fullName evidence="9">Major facilitator superfamily (MFS) profile domain-containing protein</fullName>
    </recommendedName>
</protein>
<keyword evidence="5 6" id="KW-0472">Membrane</keyword>
<dbReference type="PANTHER" id="PTHR23504:SF15">
    <property type="entry name" value="MAJOR FACILITATOR SUPERFAMILY (MFS) PROFILE DOMAIN-CONTAINING PROTEIN"/>
    <property type="match status" value="1"/>
</dbReference>
<dbReference type="OrthoDB" id="419616at2759"/>
<keyword evidence="3 6" id="KW-0812">Transmembrane</keyword>
<dbReference type="InterPro" id="IPR036259">
    <property type="entry name" value="MFS_trans_sf"/>
</dbReference>
<gene>
    <name evidence="7" type="ORF">D9615_005709</name>
</gene>
<organism evidence="7 8">
    <name type="scientific">Tricholomella constricta</name>
    <dbReference type="NCBI Taxonomy" id="117010"/>
    <lineage>
        <taxon>Eukaryota</taxon>
        <taxon>Fungi</taxon>
        <taxon>Dikarya</taxon>
        <taxon>Basidiomycota</taxon>
        <taxon>Agaricomycotina</taxon>
        <taxon>Agaricomycetes</taxon>
        <taxon>Agaricomycetidae</taxon>
        <taxon>Agaricales</taxon>
        <taxon>Tricholomatineae</taxon>
        <taxon>Lyophyllaceae</taxon>
        <taxon>Tricholomella</taxon>
    </lineage>
</organism>